<dbReference type="GO" id="GO:0031505">
    <property type="term" value="P:fungal-type cell wall organization"/>
    <property type="evidence" value="ECO:0007669"/>
    <property type="project" value="InterPro"/>
</dbReference>
<gene>
    <name evidence="2" type="ORF">M419DRAFT_93769</name>
</gene>
<dbReference type="OrthoDB" id="4094614at2759"/>
<organism evidence="2 3">
    <name type="scientific">Hypocrea jecorina (strain ATCC 56765 / BCRC 32924 / NRRL 11460 / Rut C-30)</name>
    <name type="common">Trichoderma reesei</name>
    <dbReference type="NCBI Taxonomy" id="1344414"/>
    <lineage>
        <taxon>Eukaryota</taxon>
        <taxon>Fungi</taxon>
        <taxon>Dikarya</taxon>
        <taxon>Ascomycota</taxon>
        <taxon>Pezizomycotina</taxon>
        <taxon>Sordariomycetes</taxon>
        <taxon>Hypocreomycetidae</taxon>
        <taxon>Hypocreales</taxon>
        <taxon>Hypocreaceae</taxon>
        <taxon>Trichoderma</taxon>
    </lineage>
</organism>
<dbReference type="InterPro" id="IPR038843">
    <property type="entry name" value="Sed1/Spi1"/>
</dbReference>
<dbReference type="PANTHER" id="PTHR35523:SF1">
    <property type="entry name" value="CELL WALL PROTEIN SED1"/>
    <property type="match status" value="1"/>
</dbReference>
<dbReference type="AlphaFoldDB" id="A0A024SLU5"/>
<dbReference type="Proteomes" id="UP000024376">
    <property type="component" value="Unassembled WGS sequence"/>
</dbReference>
<feature type="compositionally biased region" description="Basic and acidic residues" evidence="1">
    <location>
        <begin position="81"/>
        <end position="103"/>
    </location>
</feature>
<evidence type="ECO:0000313" key="2">
    <source>
        <dbReference type="EMBL" id="ETS06215.1"/>
    </source>
</evidence>
<dbReference type="EMBL" id="KI911139">
    <property type="protein sequence ID" value="ETS06215.1"/>
    <property type="molecule type" value="Genomic_DNA"/>
</dbReference>
<proteinExistence type="predicted"/>
<dbReference type="HOGENOM" id="CLU_092869_3_0_1"/>
<feature type="non-terminal residue" evidence="2">
    <location>
        <position position="1"/>
    </location>
</feature>
<dbReference type="KEGG" id="trr:M419DRAFT_93769"/>
<evidence type="ECO:0000313" key="3">
    <source>
        <dbReference type="Proteomes" id="UP000024376"/>
    </source>
</evidence>
<evidence type="ECO:0000256" key="1">
    <source>
        <dbReference type="SAM" id="MobiDB-lite"/>
    </source>
</evidence>
<dbReference type="GO" id="GO:0005199">
    <property type="term" value="F:structural constituent of cell wall"/>
    <property type="evidence" value="ECO:0007669"/>
    <property type="project" value="InterPro"/>
</dbReference>
<sequence length="138" mass="14569">EWKQHNQTAVTTTKVVSQYTTYCPEPTTFTFNQKTFTVTEATTITITDCPCTVVEPCETGAVKPSHIEVKPAPPVHSGNAKPEEPKPHGGEGEDWNNKSHGGEGKPTPPPVVISGAADKLVHIGAAIFGALLVGVVAL</sequence>
<reference evidence="3" key="1">
    <citation type="journal article" date="2013" name="Ind. Biotechnol.">
        <title>Comparative genomics analysis of Trichoderma reesei strains.</title>
        <authorList>
            <person name="Koike H."/>
            <person name="Aerts A."/>
            <person name="LaButti K."/>
            <person name="Grigoriev I.V."/>
            <person name="Baker S.E."/>
        </authorList>
    </citation>
    <scope>NUCLEOTIDE SEQUENCE [LARGE SCALE GENOMIC DNA]</scope>
    <source>
        <strain evidence="3">ATCC 56765 / BCRC 32924 / NRRL 11460 / Rut C-30</strain>
    </source>
</reference>
<dbReference type="PANTHER" id="PTHR35523">
    <property type="entry name" value="CELL WALL PROTEIN SED1"/>
    <property type="match status" value="1"/>
</dbReference>
<feature type="region of interest" description="Disordered" evidence="1">
    <location>
        <begin position="62"/>
        <end position="110"/>
    </location>
</feature>
<dbReference type="GO" id="GO:0009277">
    <property type="term" value="C:fungal-type cell wall"/>
    <property type="evidence" value="ECO:0007669"/>
    <property type="project" value="TreeGrafter"/>
</dbReference>
<protein>
    <submittedName>
        <fullName evidence="2">Uncharacterized protein</fullName>
    </submittedName>
</protein>
<name>A0A024SLU5_HYPJR</name>
<accession>A0A024SLU5</accession>